<dbReference type="AlphaFoldDB" id="A0A0C9UQY3"/>
<dbReference type="Proteomes" id="UP000054279">
    <property type="component" value="Unassembled WGS sequence"/>
</dbReference>
<feature type="transmembrane region" description="Helical" evidence="1">
    <location>
        <begin position="116"/>
        <end position="136"/>
    </location>
</feature>
<keyword evidence="3" id="KW-1185">Reference proteome</keyword>
<protein>
    <submittedName>
        <fullName evidence="2">Uncharacterized protein</fullName>
    </submittedName>
</protein>
<keyword evidence="1" id="KW-0472">Membrane</keyword>
<reference evidence="2 3" key="1">
    <citation type="submission" date="2014-06" db="EMBL/GenBank/DDBJ databases">
        <title>Evolutionary Origins and Diversification of the Mycorrhizal Mutualists.</title>
        <authorList>
            <consortium name="DOE Joint Genome Institute"/>
            <consortium name="Mycorrhizal Genomics Consortium"/>
            <person name="Kohler A."/>
            <person name="Kuo A."/>
            <person name="Nagy L.G."/>
            <person name="Floudas D."/>
            <person name="Copeland A."/>
            <person name="Barry K.W."/>
            <person name="Cichocki N."/>
            <person name="Veneault-Fourrey C."/>
            <person name="LaButti K."/>
            <person name="Lindquist E.A."/>
            <person name="Lipzen A."/>
            <person name="Lundell T."/>
            <person name="Morin E."/>
            <person name="Murat C."/>
            <person name="Riley R."/>
            <person name="Ohm R."/>
            <person name="Sun H."/>
            <person name="Tunlid A."/>
            <person name="Henrissat B."/>
            <person name="Grigoriev I.V."/>
            <person name="Hibbett D.S."/>
            <person name="Martin F."/>
        </authorList>
    </citation>
    <scope>NUCLEOTIDE SEQUENCE [LARGE SCALE GENOMIC DNA]</scope>
    <source>
        <strain evidence="2 3">SS14</strain>
    </source>
</reference>
<organism evidence="2 3">
    <name type="scientific">Sphaerobolus stellatus (strain SS14)</name>
    <dbReference type="NCBI Taxonomy" id="990650"/>
    <lineage>
        <taxon>Eukaryota</taxon>
        <taxon>Fungi</taxon>
        <taxon>Dikarya</taxon>
        <taxon>Basidiomycota</taxon>
        <taxon>Agaricomycotina</taxon>
        <taxon>Agaricomycetes</taxon>
        <taxon>Phallomycetidae</taxon>
        <taxon>Geastrales</taxon>
        <taxon>Sphaerobolaceae</taxon>
        <taxon>Sphaerobolus</taxon>
    </lineage>
</organism>
<name>A0A0C9UQY3_SPHS4</name>
<dbReference type="OrthoDB" id="2354757at2759"/>
<sequence length="204" mass="22252">MSSLGSFPRDAFKTTHRRSLFPRDKSLHDYIPHPKVTSHGLPAAPALFLCFAAMVCVSAPTWERISFLNVNQGGQTIYFGVFGYTGTAKRVGYFFDSTRLGLPGNTNLNNDVIHNLTFVLILHLTAASLAGPAVLFGLCGTAYSRIGMIFMTLTATLAGSPRHPHRLGYRHGPLGDRPLPLPRRVIGSCGNNRRRRAAAPAVTY</sequence>
<evidence type="ECO:0000256" key="1">
    <source>
        <dbReference type="SAM" id="Phobius"/>
    </source>
</evidence>
<proteinExistence type="predicted"/>
<dbReference type="EMBL" id="KN837241">
    <property type="protein sequence ID" value="KIJ31522.1"/>
    <property type="molecule type" value="Genomic_DNA"/>
</dbReference>
<keyword evidence="1" id="KW-1133">Transmembrane helix</keyword>
<gene>
    <name evidence="2" type="ORF">M422DRAFT_266771</name>
</gene>
<accession>A0A0C9UQY3</accession>
<feature type="transmembrane region" description="Helical" evidence="1">
    <location>
        <begin position="43"/>
        <end position="62"/>
    </location>
</feature>
<keyword evidence="1" id="KW-0812">Transmembrane</keyword>
<evidence type="ECO:0000313" key="2">
    <source>
        <dbReference type="EMBL" id="KIJ31522.1"/>
    </source>
</evidence>
<dbReference type="HOGENOM" id="CLU_1344001_0_0_1"/>
<evidence type="ECO:0000313" key="3">
    <source>
        <dbReference type="Proteomes" id="UP000054279"/>
    </source>
</evidence>